<dbReference type="EMBL" id="NBTZ01000042">
    <property type="protein sequence ID" value="OTP76104.1"/>
    <property type="molecule type" value="Genomic_DNA"/>
</dbReference>
<sequence>MKIAALSDIHGNLAALDAVLTDIRSAGADLIVYFGFLSE</sequence>
<dbReference type="GO" id="GO:0016787">
    <property type="term" value="F:hydrolase activity"/>
    <property type="evidence" value="ECO:0007669"/>
    <property type="project" value="InterPro"/>
</dbReference>
<gene>
    <name evidence="2" type="ORF">PAMC26577_11835</name>
</gene>
<dbReference type="InterPro" id="IPR029052">
    <property type="entry name" value="Metallo-depent_PP-like"/>
</dbReference>
<proteinExistence type="predicted"/>
<evidence type="ECO:0000313" key="3">
    <source>
        <dbReference type="Proteomes" id="UP000195221"/>
    </source>
</evidence>
<dbReference type="Proteomes" id="UP000195221">
    <property type="component" value="Unassembled WGS sequence"/>
</dbReference>
<dbReference type="SUPFAM" id="SSF56300">
    <property type="entry name" value="Metallo-dependent phosphatases"/>
    <property type="match status" value="1"/>
</dbReference>
<organism evidence="2 3">
    <name type="scientific">Caballeronia sordidicola</name>
    <name type="common">Burkholderia sordidicola</name>
    <dbReference type="NCBI Taxonomy" id="196367"/>
    <lineage>
        <taxon>Bacteria</taxon>
        <taxon>Pseudomonadati</taxon>
        <taxon>Pseudomonadota</taxon>
        <taxon>Betaproteobacteria</taxon>
        <taxon>Burkholderiales</taxon>
        <taxon>Burkholderiaceae</taxon>
        <taxon>Caballeronia</taxon>
    </lineage>
</organism>
<comment type="caution">
    <text evidence="2">The sequence shown here is derived from an EMBL/GenBank/DDBJ whole genome shotgun (WGS) entry which is preliminary data.</text>
</comment>
<evidence type="ECO:0000313" key="2">
    <source>
        <dbReference type="EMBL" id="OTP76104.1"/>
    </source>
</evidence>
<evidence type="ECO:0000259" key="1">
    <source>
        <dbReference type="Pfam" id="PF00149"/>
    </source>
</evidence>
<feature type="domain" description="Calcineurin-like phosphoesterase" evidence="1">
    <location>
        <begin position="1"/>
        <end position="32"/>
    </location>
</feature>
<dbReference type="Pfam" id="PF00149">
    <property type="entry name" value="Metallophos"/>
    <property type="match status" value="1"/>
</dbReference>
<dbReference type="InterPro" id="IPR004843">
    <property type="entry name" value="Calcineurin-like_PHP"/>
</dbReference>
<protein>
    <recommendedName>
        <fullName evidence="1">Calcineurin-like phosphoesterase domain-containing protein</fullName>
    </recommendedName>
</protein>
<dbReference type="Gene3D" id="3.60.21.10">
    <property type="match status" value="1"/>
</dbReference>
<dbReference type="AlphaFoldDB" id="A0A242MY94"/>
<name>A0A242MY94_CABSO</name>
<accession>A0A242MY94</accession>
<reference evidence="2 3" key="1">
    <citation type="submission" date="2017-03" db="EMBL/GenBank/DDBJ databases">
        <title>Genome analysis of strain PAMC 26577.</title>
        <authorList>
            <person name="Oh H.-M."/>
            <person name="Yang J.-A."/>
        </authorList>
    </citation>
    <scope>NUCLEOTIDE SEQUENCE [LARGE SCALE GENOMIC DNA]</scope>
    <source>
        <strain evidence="2 3">PAMC 26577</strain>
    </source>
</reference>